<accession>A0A8S1Y0W2</accession>
<sequence length="138" mass="16078">MSSNSQSIQFSDSDQDYQNYERSPIKKVNSGKEKESGQINIVSPKVQEANPKVQEANPKVQDTLTAKQYYNLQPKNTETHQRISSLYYLRNFQNWVKAVLINEYSSALKQNFADKRNVIQINIIQFIKCFRNGLRQGW</sequence>
<dbReference type="Pfam" id="PF03291">
    <property type="entry name" value="mRNA_G-N7_MeTrfase"/>
    <property type="match status" value="1"/>
</dbReference>
<keyword evidence="2" id="KW-0808">Transferase</keyword>
<evidence type="ECO:0000256" key="3">
    <source>
        <dbReference type="SAM" id="MobiDB-lite"/>
    </source>
</evidence>
<proteinExistence type="predicted"/>
<evidence type="ECO:0000259" key="4">
    <source>
        <dbReference type="Pfam" id="PF03291"/>
    </source>
</evidence>
<gene>
    <name evidence="5" type="ORF">PPENT_87.1.T1470144</name>
</gene>
<reference evidence="5" key="1">
    <citation type="submission" date="2021-01" db="EMBL/GenBank/DDBJ databases">
        <authorList>
            <consortium name="Genoscope - CEA"/>
            <person name="William W."/>
        </authorList>
    </citation>
    <scope>NUCLEOTIDE SEQUENCE</scope>
</reference>
<dbReference type="Proteomes" id="UP000689195">
    <property type="component" value="Unassembled WGS sequence"/>
</dbReference>
<organism evidence="5 6">
    <name type="scientific">Paramecium pentaurelia</name>
    <dbReference type="NCBI Taxonomy" id="43138"/>
    <lineage>
        <taxon>Eukaryota</taxon>
        <taxon>Sar</taxon>
        <taxon>Alveolata</taxon>
        <taxon>Ciliophora</taxon>
        <taxon>Intramacronucleata</taxon>
        <taxon>Oligohymenophorea</taxon>
        <taxon>Peniculida</taxon>
        <taxon>Parameciidae</taxon>
        <taxon>Paramecium</taxon>
    </lineage>
</organism>
<dbReference type="GO" id="GO:0008168">
    <property type="term" value="F:methyltransferase activity"/>
    <property type="evidence" value="ECO:0007669"/>
    <property type="project" value="UniProtKB-KW"/>
</dbReference>
<keyword evidence="6" id="KW-1185">Reference proteome</keyword>
<dbReference type="InterPro" id="IPR004971">
    <property type="entry name" value="mRNA_G-N7_MeTrfase_dom"/>
</dbReference>
<evidence type="ECO:0000256" key="2">
    <source>
        <dbReference type="ARBA" id="ARBA00022679"/>
    </source>
</evidence>
<evidence type="ECO:0000313" key="5">
    <source>
        <dbReference type="EMBL" id="CAD8207549.1"/>
    </source>
</evidence>
<evidence type="ECO:0000256" key="1">
    <source>
        <dbReference type="ARBA" id="ARBA00022603"/>
    </source>
</evidence>
<feature type="region of interest" description="Disordered" evidence="3">
    <location>
        <begin position="1"/>
        <end position="60"/>
    </location>
</feature>
<comment type="caution">
    <text evidence="5">The sequence shown here is derived from an EMBL/GenBank/DDBJ whole genome shotgun (WGS) entry which is preliminary data.</text>
</comment>
<keyword evidence="1" id="KW-0489">Methyltransferase</keyword>
<evidence type="ECO:0000313" key="6">
    <source>
        <dbReference type="Proteomes" id="UP000689195"/>
    </source>
</evidence>
<dbReference type="AlphaFoldDB" id="A0A8S1Y0W2"/>
<dbReference type="EMBL" id="CAJJDO010000147">
    <property type="protein sequence ID" value="CAD8207549.1"/>
    <property type="molecule type" value="Genomic_DNA"/>
</dbReference>
<dbReference type="OrthoDB" id="10248867at2759"/>
<dbReference type="GO" id="GO:0032259">
    <property type="term" value="P:methylation"/>
    <property type="evidence" value="ECO:0007669"/>
    <property type="project" value="UniProtKB-KW"/>
</dbReference>
<feature type="compositionally biased region" description="Low complexity" evidence="3">
    <location>
        <begin position="1"/>
        <end position="12"/>
    </location>
</feature>
<name>A0A8S1Y0W2_9CILI</name>
<protein>
    <recommendedName>
        <fullName evidence="4">mRNA cap 0 methyltransferase domain-containing protein</fullName>
    </recommendedName>
</protein>
<feature type="domain" description="MRNA cap 0 methyltransferase" evidence="4">
    <location>
        <begin position="65"/>
        <end position="111"/>
    </location>
</feature>